<gene>
    <name evidence="2" type="ORF">CVS47_03033</name>
</gene>
<organism evidence="2 3">
    <name type="scientific">Microbacterium lemovicicum</name>
    <dbReference type="NCBI Taxonomy" id="1072463"/>
    <lineage>
        <taxon>Bacteria</taxon>
        <taxon>Bacillati</taxon>
        <taxon>Actinomycetota</taxon>
        <taxon>Actinomycetes</taxon>
        <taxon>Micrococcales</taxon>
        <taxon>Microbacteriaceae</taxon>
        <taxon>Microbacterium</taxon>
    </lineage>
</organism>
<dbReference type="Proteomes" id="UP000276888">
    <property type="component" value="Chromosome"/>
</dbReference>
<evidence type="ECO:0000256" key="1">
    <source>
        <dbReference type="SAM" id="MobiDB-lite"/>
    </source>
</evidence>
<reference evidence="2 3" key="1">
    <citation type="submission" date="2018-08" db="EMBL/GenBank/DDBJ databases">
        <title>Microbacterium lemovicicum sp. nov., a bacterium isolated from a natural uranium-rich soil.</title>
        <authorList>
            <person name="ORTET P."/>
        </authorList>
    </citation>
    <scope>NUCLEOTIDE SEQUENCE [LARGE SCALE GENOMIC DNA]</scope>
    <source>
        <strain evidence="2 3">Viu22</strain>
    </source>
</reference>
<name>A0A3Q9J2D4_9MICO</name>
<keyword evidence="3" id="KW-1185">Reference proteome</keyword>
<proteinExistence type="predicted"/>
<evidence type="ECO:0000313" key="3">
    <source>
        <dbReference type="Proteomes" id="UP000276888"/>
    </source>
</evidence>
<dbReference type="KEGG" id="mlv:CVS47_03033"/>
<sequence length="267" mass="27992">MSVDDDAELARLRRRAYGPDADIAADPVALARLDELEQAARPQPEPERAPEPDPTPAAAASARLSEAPVAAAVVPGPSARPRAQWHLALIAGVGVLAVLMAASAWRGAELEPVAAPSPTASVAARFGDASPFSGDPTARVLQEIPVDDWFGDYFDLPSGETAPPFPVPEAVRWSAPLGDFYGGQLWLARSSSGLPCLAVVLGDDVRADCRPAQDFDRGALVVTVPYSAIPAADRPPGMTPTESLGYQWLSDQSVTIVAGRTRGLGRD</sequence>
<dbReference type="EMBL" id="CP031423">
    <property type="protein sequence ID" value="AZS38377.1"/>
    <property type="molecule type" value="Genomic_DNA"/>
</dbReference>
<feature type="region of interest" description="Disordered" evidence="1">
    <location>
        <begin position="33"/>
        <end position="62"/>
    </location>
</feature>
<evidence type="ECO:0000313" key="2">
    <source>
        <dbReference type="EMBL" id="AZS38377.1"/>
    </source>
</evidence>
<dbReference type="AlphaFoldDB" id="A0A3Q9J2D4"/>
<protein>
    <submittedName>
        <fullName evidence="2">Uncharacterized protein</fullName>
    </submittedName>
</protein>
<accession>A0A3Q9J2D4</accession>